<keyword evidence="4 8" id="KW-0547">Nucleotide-binding</keyword>
<dbReference type="OrthoDB" id="9788394at2"/>
<evidence type="ECO:0000259" key="9">
    <source>
        <dbReference type="Pfam" id="PF12804"/>
    </source>
</evidence>
<keyword evidence="3 8" id="KW-0479">Metal-binding</keyword>
<evidence type="ECO:0000256" key="5">
    <source>
        <dbReference type="ARBA" id="ARBA00022842"/>
    </source>
</evidence>
<comment type="subcellular location">
    <subcellularLocation>
        <location evidence="8">Cytoplasm</location>
    </subcellularLocation>
</comment>
<dbReference type="EC" id="2.7.7.77" evidence="8"/>
<keyword evidence="6 8" id="KW-0342">GTP-binding</keyword>
<dbReference type="NCBIfam" id="TIGR02665">
    <property type="entry name" value="molyb_mobA"/>
    <property type="match status" value="1"/>
</dbReference>
<evidence type="ECO:0000256" key="1">
    <source>
        <dbReference type="ARBA" id="ARBA00022490"/>
    </source>
</evidence>
<protein>
    <recommendedName>
        <fullName evidence="8">Molybdenum cofactor guanylyltransferase</fullName>
        <shortName evidence="8">MoCo guanylyltransferase</shortName>
        <ecNumber evidence="8">2.7.7.77</ecNumber>
    </recommendedName>
    <alternativeName>
        <fullName evidence="8">GTP:molybdopterin guanylyltransferase</fullName>
    </alternativeName>
    <alternativeName>
        <fullName evidence="8">Mo-MPT guanylyltransferase</fullName>
    </alternativeName>
    <alternativeName>
        <fullName evidence="8">Molybdopterin guanylyltransferase</fullName>
    </alternativeName>
    <alternativeName>
        <fullName evidence="8">Molybdopterin-guanine dinucleotide synthase</fullName>
        <shortName evidence="8">MGD synthase</shortName>
    </alternativeName>
</protein>
<dbReference type="GO" id="GO:0061603">
    <property type="term" value="F:molybdenum cofactor guanylyltransferase activity"/>
    <property type="evidence" value="ECO:0007669"/>
    <property type="project" value="UniProtKB-EC"/>
</dbReference>
<keyword evidence="5 8" id="KW-0460">Magnesium</keyword>
<dbReference type="GO" id="GO:0046872">
    <property type="term" value="F:metal ion binding"/>
    <property type="evidence" value="ECO:0007669"/>
    <property type="project" value="UniProtKB-KW"/>
</dbReference>
<comment type="subunit">
    <text evidence="8">Monomer.</text>
</comment>
<evidence type="ECO:0000313" key="11">
    <source>
        <dbReference type="Proteomes" id="UP000199046"/>
    </source>
</evidence>
<evidence type="ECO:0000256" key="8">
    <source>
        <dbReference type="HAMAP-Rule" id="MF_00316"/>
    </source>
</evidence>
<feature type="domain" description="MobA-like NTP transferase" evidence="9">
    <location>
        <begin position="9"/>
        <end position="161"/>
    </location>
</feature>
<evidence type="ECO:0000256" key="3">
    <source>
        <dbReference type="ARBA" id="ARBA00022723"/>
    </source>
</evidence>
<dbReference type="PANTHER" id="PTHR19136:SF81">
    <property type="entry name" value="MOLYBDENUM COFACTOR GUANYLYLTRANSFERASE"/>
    <property type="match status" value="1"/>
</dbReference>
<accession>A0A1I1N0S0</accession>
<dbReference type="InterPro" id="IPR013482">
    <property type="entry name" value="Molybde_CF_guanTrfase"/>
</dbReference>
<keyword evidence="7 8" id="KW-0501">Molybdenum cofactor biosynthesis</keyword>
<dbReference type="HAMAP" id="MF_00316">
    <property type="entry name" value="MobA"/>
    <property type="match status" value="1"/>
</dbReference>
<comment type="cofactor">
    <cofactor evidence="8">
        <name>Mg(2+)</name>
        <dbReference type="ChEBI" id="CHEBI:18420"/>
    </cofactor>
</comment>
<dbReference type="PANTHER" id="PTHR19136">
    <property type="entry name" value="MOLYBDENUM COFACTOR GUANYLYLTRANSFERASE"/>
    <property type="match status" value="1"/>
</dbReference>
<dbReference type="GO" id="GO:1902758">
    <property type="term" value="P:bis(molybdopterin guanine dinucleotide)molybdenum biosynthetic process"/>
    <property type="evidence" value="ECO:0007669"/>
    <property type="project" value="TreeGrafter"/>
</dbReference>
<sequence length="193" mass="21013">MDNRSSITGVVLAGGLGRRMGGVNKGLVELDGRPLVSHVLTVIVPQVSRVMINANRHIDDYEALGYPVITDRIAGSAGPLAGFHAAMKAASTPLVLIVPCDTPALPENLVDRLLTALADCNADIAYASDHERAHPTVVLLRRELFDDLAQWLDDGGRKIDQWYARHSNVACHFDNARAFVNINTPHDRDTFGR</sequence>
<comment type="function">
    <text evidence="8">Transfers a GMP moiety from GTP to Mo-molybdopterin (Mo-MPT) cofactor (Moco or molybdenum cofactor) to form Mo-molybdopterin guanine dinucleotide (Mo-MGD) cofactor.</text>
</comment>
<feature type="binding site" evidence="8">
    <location>
        <position position="71"/>
    </location>
    <ligand>
        <name>GTP</name>
        <dbReference type="ChEBI" id="CHEBI:37565"/>
    </ligand>
</feature>
<evidence type="ECO:0000256" key="2">
    <source>
        <dbReference type="ARBA" id="ARBA00022679"/>
    </source>
</evidence>
<keyword evidence="2 8" id="KW-0808">Transferase</keyword>
<dbReference type="SUPFAM" id="SSF53448">
    <property type="entry name" value="Nucleotide-diphospho-sugar transferases"/>
    <property type="match status" value="1"/>
</dbReference>
<evidence type="ECO:0000256" key="6">
    <source>
        <dbReference type="ARBA" id="ARBA00023134"/>
    </source>
</evidence>
<feature type="binding site" evidence="8">
    <location>
        <position position="53"/>
    </location>
    <ligand>
        <name>GTP</name>
        <dbReference type="ChEBI" id="CHEBI:37565"/>
    </ligand>
</feature>
<gene>
    <name evidence="8" type="primary">mobA</name>
    <name evidence="10" type="ORF">SAMN05421848_3266</name>
</gene>
<feature type="binding site" evidence="8">
    <location>
        <position position="25"/>
    </location>
    <ligand>
        <name>GTP</name>
        <dbReference type="ChEBI" id="CHEBI:37565"/>
    </ligand>
</feature>
<comment type="domain">
    <text evidence="8">The N-terminal domain determines nucleotide recognition and specific binding, while the C-terminal domain determines the specific binding to the target protein.</text>
</comment>
<dbReference type="GO" id="GO:0005737">
    <property type="term" value="C:cytoplasm"/>
    <property type="evidence" value="ECO:0007669"/>
    <property type="project" value="UniProtKB-SubCell"/>
</dbReference>
<dbReference type="RefSeq" id="WP_090136191.1">
    <property type="nucleotide sequence ID" value="NZ_FOLY01000010.1"/>
</dbReference>
<evidence type="ECO:0000313" key="10">
    <source>
        <dbReference type="EMBL" id="SFC91209.1"/>
    </source>
</evidence>
<dbReference type="EMBL" id="FOLY01000010">
    <property type="protein sequence ID" value="SFC91209.1"/>
    <property type="molecule type" value="Genomic_DNA"/>
</dbReference>
<dbReference type="Pfam" id="PF12804">
    <property type="entry name" value="NTP_transf_3"/>
    <property type="match status" value="1"/>
</dbReference>
<keyword evidence="10" id="KW-0548">Nucleotidyltransferase</keyword>
<comment type="similarity">
    <text evidence="8">Belongs to the MobA family.</text>
</comment>
<dbReference type="Gene3D" id="3.90.550.10">
    <property type="entry name" value="Spore Coat Polysaccharide Biosynthesis Protein SpsA, Chain A"/>
    <property type="match status" value="1"/>
</dbReference>
<dbReference type="STRING" id="402385.SAMN05421848_3266"/>
<name>A0A1I1N0S0_9GAMM</name>
<reference evidence="11" key="1">
    <citation type="submission" date="2016-10" db="EMBL/GenBank/DDBJ databases">
        <authorList>
            <person name="Varghese N."/>
            <person name="Submissions S."/>
        </authorList>
    </citation>
    <scope>NUCLEOTIDE SEQUENCE [LARGE SCALE GENOMIC DNA]</scope>
    <source>
        <strain evidence="11">DSM 23439</strain>
    </source>
</reference>
<proteinExistence type="inferred from homology"/>
<dbReference type="InterPro" id="IPR029044">
    <property type="entry name" value="Nucleotide-diphossugar_trans"/>
</dbReference>
<dbReference type="AlphaFoldDB" id="A0A1I1N0S0"/>
<keyword evidence="1 8" id="KW-0963">Cytoplasm</keyword>
<dbReference type="InterPro" id="IPR025877">
    <property type="entry name" value="MobA-like_NTP_Trfase"/>
</dbReference>
<feature type="binding site" evidence="8">
    <location>
        <position position="101"/>
    </location>
    <ligand>
        <name>Mg(2+)</name>
        <dbReference type="ChEBI" id="CHEBI:18420"/>
    </ligand>
</feature>
<evidence type="ECO:0000256" key="7">
    <source>
        <dbReference type="ARBA" id="ARBA00023150"/>
    </source>
</evidence>
<dbReference type="GO" id="GO:0005525">
    <property type="term" value="F:GTP binding"/>
    <property type="evidence" value="ECO:0007669"/>
    <property type="project" value="UniProtKB-UniRule"/>
</dbReference>
<feature type="binding site" evidence="8">
    <location>
        <begin position="12"/>
        <end position="14"/>
    </location>
    <ligand>
        <name>GTP</name>
        <dbReference type="ChEBI" id="CHEBI:37565"/>
    </ligand>
</feature>
<keyword evidence="11" id="KW-1185">Reference proteome</keyword>
<organism evidence="10 11">
    <name type="scientific">Kushneria avicenniae</name>
    <dbReference type="NCBI Taxonomy" id="402385"/>
    <lineage>
        <taxon>Bacteria</taxon>
        <taxon>Pseudomonadati</taxon>
        <taxon>Pseudomonadota</taxon>
        <taxon>Gammaproteobacteria</taxon>
        <taxon>Oceanospirillales</taxon>
        <taxon>Halomonadaceae</taxon>
        <taxon>Kushneria</taxon>
    </lineage>
</organism>
<evidence type="ECO:0000256" key="4">
    <source>
        <dbReference type="ARBA" id="ARBA00022741"/>
    </source>
</evidence>
<dbReference type="Proteomes" id="UP000199046">
    <property type="component" value="Unassembled WGS sequence"/>
</dbReference>
<dbReference type="CDD" id="cd02503">
    <property type="entry name" value="MobA"/>
    <property type="match status" value="1"/>
</dbReference>
<feature type="binding site" evidence="8">
    <location>
        <position position="101"/>
    </location>
    <ligand>
        <name>GTP</name>
        <dbReference type="ChEBI" id="CHEBI:37565"/>
    </ligand>
</feature>
<comment type="catalytic activity">
    <reaction evidence="8">
        <text>Mo-molybdopterin + GTP + H(+) = Mo-molybdopterin guanine dinucleotide + diphosphate</text>
        <dbReference type="Rhea" id="RHEA:34243"/>
        <dbReference type="ChEBI" id="CHEBI:15378"/>
        <dbReference type="ChEBI" id="CHEBI:33019"/>
        <dbReference type="ChEBI" id="CHEBI:37565"/>
        <dbReference type="ChEBI" id="CHEBI:71302"/>
        <dbReference type="ChEBI" id="CHEBI:71310"/>
        <dbReference type="EC" id="2.7.7.77"/>
    </reaction>
</comment>